<dbReference type="Proteomes" id="UP000054217">
    <property type="component" value="Unassembled WGS sequence"/>
</dbReference>
<sequence>MKRSKFHVTKQTFTTTSHSHTQLHHYTIRTKELEKPTTLHSDFAESHALPSGREIETQQRKKAKRQSEKDLLTTQAGKCNVGFWTDG</sequence>
<protein>
    <submittedName>
        <fullName evidence="2">Uncharacterized protein</fullName>
    </submittedName>
</protein>
<dbReference type="HOGENOM" id="CLU_2612596_0_0_1"/>
<feature type="region of interest" description="Disordered" evidence="1">
    <location>
        <begin position="1"/>
        <end position="25"/>
    </location>
</feature>
<feature type="region of interest" description="Disordered" evidence="1">
    <location>
        <begin position="44"/>
        <end position="71"/>
    </location>
</feature>
<accession>A0A0C3JS74</accession>
<organism evidence="2 3">
    <name type="scientific">Pisolithus tinctorius Marx 270</name>
    <dbReference type="NCBI Taxonomy" id="870435"/>
    <lineage>
        <taxon>Eukaryota</taxon>
        <taxon>Fungi</taxon>
        <taxon>Dikarya</taxon>
        <taxon>Basidiomycota</taxon>
        <taxon>Agaricomycotina</taxon>
        <taxon>Agaricomycetes</taxon>
        <taxon>Agaricomycetidae</taxon>
        <taxon>Boletales</taxon>
        <taxon>Sclerodermatineae</taxon>
        <taxon>Pisolithaceae</taxon>
        <taxon>Pisolithus</taxon>
    </lineage>
</organism>
<feature type="compositionally biased region" description="Low complexity" evidence="1">
    <location>
        <begin position="9"/>
        <end position="20"/>
    </location>
</feature>
<proteinExistence type="predicted"/>
<gene>
    <name evidence="2" type="ORF">M404DRAFT_994073</name>
</gene>
<name>A0A0C3JS74_PISTI</name>
<dbReference type="AlphaFoldDB" id="A0A0C3JS74"/>
<feature type="compositionally biased region" description="Basic and acidic residues" evidence="1">
    <location>
        <begin position="53"/>
        <end position="71"/>
    </location>
</feature>
<reference evidence="3" key="2">
    <citation type="submission" date="2015-01" db="EMBL/GenBank/DDBJ databases">
        <title>Evolutionary Origins and Diversification of the Mycorrhizal Mutualists.</title>
        <authorList>
            <consortium name="DOE Joint Genome Institute"/>
            <consortium name="Mycorrhizal Genomics Consortium"/>
            <person name="Kohler A."/>
            <person name="Kuo A."/>
            <person name="Nagy L.G."/>
            <person name="Floudas D."/>
            <person name="Copeland A."/>
            <person name="Barry K.W."/>
            <person name="Cichocki N."/>
            <person name="Veneault-Fourrey C."/>
            <person name="LaButti K."/>
            <person name="Lindquist E.A."/>
            <person name="Lipzen A."/>
            <person name="Lundell T."/>
            <person name="Morin E."/>
            <person name="Murat C."/>
            <person name="Riley R."/>
            <person name="Ohm R."/>
            <person name="Sun H."/>
            <person name="Tunlid A."/>
            <person name="Henrissat B."/>
            <person name="Grigoriev I.V."/>
            <person name="Hibbett D.S."/>
            <person name="Martin F."/>
        </authorList>
    </citation>
    <scope>NUCLEOTIDE SEQUENCE [LARGE SCALE GENOMIC DNA]</scope>
    <source>
        <strain evidence="3">Marx 270</strain>
    </source>
</reference>
<keyword evidence="3" id="KW-1185">Reference proteome</keyword>
<evidence type="ECO:0000256" key="1">
    <source>
        <dbReference type="SAM" id="MobiDB-lite"/>
    </source>
</evidence>
<evidence type="ECO:0000313" key="2">
    <source>
        <dbReference type="EMBL" id="KIO12013.1"/>
    </source>
</evidence>
<reference evidence="2 3" key="1">
    <citation type="submission" date="2014-04" db="EMBL/GenBank/DDBJ databases">
        <authorList>
            <consortium name="DOE Joint Genome Institute"/>
            <person name="Kuo A."/>
            <person name="Kohler A."/>
            <person name="Costa M.D."/>
            <person name="Nagy L.G."/>
            <person name="Floudas D."/>
            <person name="Copeland A."/>
            <person name="Barry K.W."/>
            <person name="Cichocki N."/>
            <person name="Veneault-Fourrey C."/>
            <person name="LaButti K."/>
            <person name="Lindquist E.A."/>
            <person name="Lipzen A."/>
            <person name="Lundell T."/>
            <person name="Morin E."/>
            <person name="Murat C."/>
            <person name="Sun H."/>
            <person name="Tunlid A."/>
            <person name="Henrissat B."/>
            <person name="Grigoriev I.V."/>
            <person name="Hibbett D.S."/>
            <person name="Martin F."/>
            <person name="Nordberg H.P."/>
            <person name="Cantor M.N."/>
            <person name="Hua S.X."/>
        </authorList>
    </citation>
    <scope>NUCLEOTIDE SEQUENCE [LARGE SCALE GENOMIC DNA]</scope>
    <source>
        <strain evidence="2 3">Marx 270</strain>
    </source>
</reference>
<evidence type="ECO:0000313" key="3">
    <source>
        <dbReference type="Proteomes" id="UP000054217"/>
    </source>
</evidence>
<dbReference type="InParanoid" id="A0A0C3JS74"/>
<dbReference type="EMBL" id="KN831948">
    <property type="protein sequence ID" value="KIO12013.1"/>
    <property type="molecule type" value="Genomic_DNA"/>
</dbReference>